<organism evidence="1">
    <name type="scientific">Staphylococcus phage HS15</name>
    <dbReference type="NCBI Taxonomy" id="3056405"/>
    <lineage>
        <taxon>Viruses</taxon>
    </lineage>
</organism>
<reference evidence="1" key="1">
    <citation type="submission" date="2023-04" db="EMBL/GenBank/DDBJ databases">
        <title>The human skin virome in hidradenitis suppurativa patients.</title>
        <authorList>
            <person name="Jansen D."/>
        </authorList>
    </citation>
    <scope>NUCLEOTIDE SEQUENCE</scope>
    <source>
        <strain evidence="1">VC3_JansenPhageL</strain>
    </source>
</reference>
<protein>
    <submittedName>
        <fullName evidence="1">Endolytic peptidoglycan transglycosylase</fullName>
    </submittedName>
</protein>
<accession>A0AA49X4J1</accession>
<sequence length="44" mass="5269">MDNREFIQRCIVPFTVFPNKRKAKRVLKKLNKIGVDDFYLLSIN</sequence>
<dbReference type="EMBL" id="OQ890322">
    <property type="protein sequence ID" value="WLJ26145.1"/>
    <property type="molecule type" value="Genomic_DNA"/>
</dbReference>
<evidence type="ECO:0000313" key="1">
    <source>
        <dbReference type="EMBL" id="WLJ26145.1"/>
    </source>
</evidence>
<proteinExistence type="predicted"/>
<name>A0AA49X4J1_9VIRU</name>